<evidence type="ECO:0000313" key="2">
    <source>
        <dbReference type="EMBL" id="KAG2488509.1"/>
    </source>
</evidence>
<reference evidence="2" key="1">
    <citation type="journal article" date="2020" name="bioRxiv">
        <title>Comparative genomics of Chlamydomonas.</title>
        <authorList>
            <person name="Craig R.J."/>
            <person name="Hasan A.R."/>
            <person name="Ness R.W."/>
            <person name="Keightley P.D."/>
        </authorList>
    </citation>
    <scope>NUCLEOTIDE SEQUENCE</scope>
    <source>
        <strain evidence="2">CCAP 11/70</strain>
    </source>
</reference>
<gene>
    <name evidence="2" type="ORF">HYH03_013012</name>
</gene>
<dbReference type="AlphaFoldDB" id="A0A835XZK7"/>
<evidence type="ECO:0000256" key="1">
    <source>
        <dbReference type="SAM" id="MobiDB-lite"/>
    </source>
</evidence>
<comment type="caution">
    <text evidence="2">The sequence shown here is derived from an EMBL/GenBank/DDBJ whole genome shotgun (WGS) entry which is preliminary data.</text>
</comment>
<dbReference type="EMBL" id="JAEHOE010000083">
    <property type="protein sequence ID" value="KAG2488509.1"/>
    <property type="molecule type" value="Genomic_DNA"/>
</dbReference>
<keyword evidence="3" id="KW-1185">Reference proteome</keyword>
<feature type="region of interest" description="Disordered" evidence="1">
    <location>
        <begin position="1"/>
        <end position="36"/>
    </location>
</feature>
<name>A0A835XZK7_9CHLO</name>
<proteinExistence type="predicted"/>
<evidence type="ECO:0000313" key="3">
    <source>
        <dbReference type="Proteomes" id="UP000612055"/>
    </source>
</evidence>
<accession>A0A835XZK7</accession>
<protein>
    <submittedName>
        <fullName evidence="2">Uncharacterized protein</fullName>
    </submittedName>
</protein>
<sequence length="84" mass="8479">MGCARGAAAGGGGRLPADTIPRRGYPTFRPPRDAASRRRFTRISLGRTAAGGGHGWVTGCTRSMRLAEGPGLEVTGGAGGGLQV</sequence>
<organism evidence="2 3">
    <name type="scientific">Edaphochlamys debaryana</name>
    <dbReference type="NCBI Taxonomy" id="47281"/>
    <lineage>
        <taxon>Eukaryota</taxon>
        <taxon>Viridiplantae</taxon>
        <taxon>Chlorophyta</taxon>
        <taxon>core chlorophytes</taxon>
        <taxon>Chlorophyceae</taxon>
        <taxon>CS clade</taxon>
        <taxon>Chlamydomonadales</taxon>
        <taxon>Chlamydomonadales incertae sedis</taxon>
        <taxon>Edaphochlamys</taxon>
    </lineage>
</organism>
<dbReference type="Proteomes" id="UP000612055">
    <property type="component" value="Unassembled WGS sequence"/>
</dbReference>